<dbReference type="OrthoDB" id="2851338at2759"/>
<evidence type="ECO:0000313" key="1">
    <source>
        <dbReference type="EMBL" id="RFU31205.1"/>
    </source>
</evidence>
<dbReference type="Proteomes" id="UP000258309">
    <property type="component" value="Unassembled WGS sequence"/>
</dbReference>
<evidence type="ECO:0000313" key="2">
    <source>
        <dbReference type="Proteomes" id="UP000258309"/>
    </source>
</evidence>
<protein>
    <submittedName>
        <fullName evidence="1">Uncharacterized protein</fullName>
    </submittedName>
</protein>
<keyword evidence="2" id="KW-1185">Reference proteome</keyword>
<dbReference type="EMBL" id="NCSJ02000081">
    <property type="protein sequence ID" value="RFU31205.1"/>
    <property type="molecule type" value="Genomic_DNA"/>
</dbReference>
<gene>
    <name evidence="1" type="ORF">B7463_g5141</name>
</gene>
<comment type="caution">
    <text evidence="1">The sequence shown here is derived from an EMBL/GenBank/DDBJ whole genome shotgun (WGS) entry which is preliminary data.</text>
</comment>
<reference evidence="1 2" key="1">
    <citation type="submission" date="2018-05" db="EMBL/GenBank/DDBJ databases">
        <title>Draft genome sequence of Scytalidium lignicola DSM 105466, a ubiquitous saprotrophic fungus.</title>
        <authorList>
            <person name="Buettner E."/>
            <person name="Gebauer A.M."/>
            <person name="Hofrichter M."/>
            <person name="Liers C."/>
            <person name="Kellner H."/>
        </authorList>
    </citation>
    <scope>NUCLEOTIDE SEQUENCE [LARGE SCALE GENOMIC DNA]</scope>
    <source>
        <strain evidence="1 2">DSM 105466</strain>
    </source>
</reference>
<feature type="non-terminal residue" evidence="1">
    <location>
        <position position="1"/>
    </location>
</feature>
<proteinExistence type="predicted"/>
<feature type="non-terminal residue" evidence="1">
    <location>
        <position position="170"/>
    </location>
</feature>
<organism evidence="1 2">
    <name type="scientific">Scytalidium lignicola</name>
    <name type="common">Hyphomycete</name>
    <dbReference type="NCBI Taxonomy" id="5539"/>
    <lineage>
        <taxon>Eukaryota</taxon>
        <taxon>Fungi</taxon>
        <taxon>Dikarya</taxon>
        <taxon>Ascomycota</taxon>
        <taxon>Pezizomycotina</taxon>
        <taxon>Leotiomycetes</taxon>
        <taxon>Leotiomycetes incertae sedis</taxon>
        <taxon>Scytalidium</taxon>
    </lineage>
</organism>
<name>A0A3E2HCV5_SCYLI</name>
<dbReference type="AlphaFoldDB" id="A0A3E2HCV5"/>
<accession>A0A3E2HCV5</accession>
<sequence>MQEDGGKKLSLEGLKGPGIMWVNAKITKPEDLSRGIFTQWYDQVHIPDVVGVDGIVAGWRYESEEQDDEKPYLAIYGIPELEIIQKNIDFKSVPQHHPMLPGGQSIYLYAEFDTRFYKRVRVQEKENAGEGETLKPTFSIVYLTDPFLRSLLNSAVSGDRSCCWDSRRFR</sequence>